<gene>
    <name evidence="2" type="ORF">BLA17378_04083</name>
</gene>
<dbReference type="PANTHER" id="PTHR43581:SF2">
    <property type="entry name" value="EXCINUCLEASE ATPASE SUBUNIT"/>
    <property type="match status" value="1"/>
</dbReference>
<dbReference type="Gene3D" id="3.40.50.300">
    <property type="entry name" value="P-loop containing nucleotide triphosphate hydrolases"/>
    <property type="match status" value="1"/>
</dbReference>
<reference evidence="2 3" key="1">
    <citation type="submission" date="2019-09" db="EMBL/GenBank/DDBJ databases">
        <authorList>
            <person name="Depoorter E."/>
        </authorList>
    </citation>
    <scope>NUCLEOTIDE SEQUENCE [LARGE SCALE GENOMIC DNA]</scope>
    <source>
        <strain evidence="2 3">R-17378</strain>
    </source>
</reference>
<dbReference type="Proteomes" id="UP000494120">
    <property type="component" value="Unassembled WGS sequence"/>
</dbReference>
<evidence type="ECO:0000313" key="2">
    <source>
        <dbReference type="EMBL" id="VWC83535.1"/>
    </source>
</evidence>
<comment type="caution">
    <text evidence="2">The sequence shown here is derived from an EMBL/GenBank/DDBJ whole genome shotgun (WGS) entry which is preliminary data.</text>
</comment>
<dbReference type="InterPro" id="IPR027417">
    <property type="entry name" value="P-loop_NTPase"/>
</dbReference>
<dbReference type="EMBL" id="CABVQG010000014">
    <property type="protein sequence ID" value="VWC83535.1"/>
    <property type="molecule type" value="Genomic_DNA"/>
</dbReference>
<dbReference type="PANTHER" id="PTHR43581">
    <property type="entry name" value="ATP/GTP PHOSPHATASE"/>
    <property type="match status" value="1"/>
</dbReference>
<proteinExistence type="predicted"/>
<protein>
    <recommendedName>
        <fullName evidence="1">ATPase AAA-type core domain-containing protein</fullName>
    </recommendedName>
</protein>
<sequence>MRAIDIYVISIFNSEPYRPPTYDQFVNQVIFQLSERGVRDARGVREFSVEKAAEGIGIVAINYEPGNYFFRSQLFVLHRHGGVDCVVDVNLFFPYELNLSGVRRNSGSHDIYAWSEFVQTYGEPVSIVSARRQYYNLIDRFGQNKSLAILSEINDIAVLNYQGTKTKLLQRALIEPRLIEYLKRDTEAFLSYMSLGRMLEKQGDGYGATPKRLTFSVGLSERESLDFRFDFPDTSKGLQAINAIIGPNGVGKSRALMAFAKSAAKELGAWPSKTIIYSHDVEVFKSSASSDVVVISMAPTRRGWRRVVDYFSRLIGEEYYYRDINILGRLLSDVIPVESLYLPIIDTAAVHGVIEGRKVRVKGRTYVPLEACIQMRDPSIALLLRKDIDPLIRVGEDTLVYPSSGEMALFAFLVSILVESEKGSLILVDEPENHLHPQFISLLMRAVSQVLVDADSLAIVVTHSPFVIREVDKNSVTVMKKGRHGDVELFTPTLQTHGGNVSEISSYVFEDEYIKKGYENVIDSMISVGAMTKGEIIELVRENFGSDGVNYALRSKV</sequence>
<evidence type="ECO:0000259" key="1">
    <source>
        <dbReference type="Pfam" id="PF13304"/>
    </source>
</evidence>
<keyword evidence="3" id="KW-1185">Reference proteome</keyword>
<dbReference type="RefSeq" id="WP_174958226.1">
    <property type="nucleotide sequence ID" value="NZ_CABVQG010000014.1"/>
</dbReference>
<dbReference type="CDD" id="cd00267">
    <property type="entry name" value="ABC_ATPase"/>
    <property type="match status" value="1"/>
</dbReference>
<dbReference type="InterPro" id="IPR051396">
    <property type="entry name" value="Bact_Antivir_Def_Nuclease"/>
</dbReference>
<dbReference type="Pfam" id="PF13304">
    <property type="entry name" value="AAA_21"/>
    <property type="match status" value="1"/>
</dbReference>
<organism evidence="2 3">
    <name type="scientific">Burkholderia aenigmatica</name>
    <dbReference type="NCBI Taxonomy" id="2015348"/>
    <lineage>
        <taxon>Bacteria</taxon>
        <taxon>Pseudomonadati</taxon>
        <taxon>Pseudomonadota</taxon>
        <taxon>Betaproteobacteria</taxon>
        <taxon>Burkholderiales</taxon>
        <taxon>Burkholderiaceae</taxon>
        <taxon>Burkholderia</taxon>
        <taxon>Burkholderia cepacia complex</taxon>
    </lineage>
</organism>
<feature type="domain" description="ATPase AAA-type core" evidence="1">
    <location>
        <begin position="403"/>
        <end position="468"/>
    </location>
</feature>
<dbReference type="InterPro" id="IPR003959">
    <property type="entry name" value="ATPase_AAA_core"/>
</dbReference>
<evidence type="ECO:0000313" key="3">
    <source>
        <dbReference type="Proteomes" id="UP000494120"/>
    </source>
</evidence>
<name>A0ABY6XUC3_9BURK</name>
<accession>A0ABY6XUC3</accession>
<dbReference type="SUPFAM" id="SSF52540">
    <property type="entry name" value="P-loop containing nucleoside triphosphate hydrolases"/>
    <property type="match status" value="1"/>
</dbReference>